<dbReference type="GO" id="GO:0015562">
    <property type="term" value="F:efflux transmembrane transporter activity"/>
    <property type="evidence" value="ECO:0007669"/>
    <property type="project" value="InterPro"/>
</dbReference>
<keyword evidence="3 10" id="KW-1134">Transmembrane beta strand</keyword>
<keyword evidence="11" id="KW-1133">Transmembrane helix</keyword>
<evidence type="ECO:0000256" key="1">
    <source>
        <dbReference type="ARBA" id="ARBA00004370"/>
    </source>
</evidence>
<evidence type="ECO:0000256" key="2">
    <source>
        <dbReference type="ARBA" id="ARBA00007613"/>
    </source>
</evidence>
<evidence type="ECO:0000256" key="6">
    <source>
        <dbReference type="ARBA" id="ARBA00023136"/>
    </source>
</evidence>
<dbReference type="GO" id="GO:0009279">
    <property type="term" value="C:cell outer membrane"/>
    <property type="evidence" value="ECO:0007669"/>
    <property type="project" value="UniProtKB-SubCell"/>
</dbReference>
<organism evidence="12 13">
    <name type="scientific">Legionella wadsworthii</name>
    <dbReference type="NCBI Taxonomy" id="28088"/>
    <lineage>
        <taxon>Bacteria</taxon>
        <taxon>Pseudomonadati</taxon>
        <taxon>Pseudomonadota</taxon>
        <taxon>Gammaproteobacteria</taxon>
        <taxon>Legionellales</taxon>
        <taxon>Legionellaceae</taxon>
        <taxon>Legionella</taxon>
    </lineage>
</organism>
<dbReference type="PANTHER" id="PTHR30203:SF20">
    <property type="entry name" value="MULTIDRUG RESISTANCE OUTER MEMBRANE PROTEIN MDTP-RELATED"/>
    <property type="match status" value="1"/>
</dbReference>
<evidence type="ECO:0000256" key="9">
    <source>
        <dbReference type="ARBA" id="ARBA00037313"/>
    </source>
</evidence>
<dbReference type="STRING" id="1122170.GCA_000701265_02487"/>
<keyword evidence="8 10" id="KW-0449">Lipoprotein</keyword>
<dbReference type="InterPro" id="IPR003423">
    <property type="entry name" value="OMP_efflux"/>
</dbReference>
<keyword evidence="5" id="KW-0732">Signal</keyword>
<comment type="subcellular location">
    <subcellularLocation>
        <location evidence="10">Cell outer membrane</location>
        <topology evidence="10">Lipid-anchor</topology>
    </subcellularLocation>
    <subcellularLocation>
        <location evidence="1">Membrane</location>
    </subcellularLocation>
</comment>
<name>A0A378LWW9_9GAMM</name>
<evidence type="ECO:0000313" key="13">
    <source>
        <dbReference type="Proteomes" id="UP000255297"/>
    </source>
</evidence>
<dbReference type="Proteomes" id="UP000255297">
    <property type="component" value="Unassembled WGS sequence"/>
</dbReference>
<evidence type="ECO:0000256" key="11">
    <source>
        <dbReference type="SAM" id="Phobius"/>
    </source>
</evidence>
<protein>
    <submittedName>
        <fullName evidence="12">Outer membrane efflux protein</fullName>
    </submittedName>
</protein>
<evidence type="ECO:0000256" key="4">
    <source>
        <dbReference type="ARBA" id="ARBA00022692"/>
    </source>
</evidence>
<dbReference type="PANTHER" id="PTHR30203">
    <property type="entry name" value="OUTER MEMBRANE CATION EFFLUX PROTEIN"/>
    <property type="match status" value="1"/>
</dbReference>
<keyword evidence="6 10" id="KW-0472">Membrane</keyword>
<proteinExistence type="inferred from homology"/>
<dbReference type="SUPFAM" id="SSF56954">
    <property type="entry name" value="Outer membrane efflux proteins (OEP)"/>
    <property type="match status" value="1"/>
</dbReference>
<keyword evidence="13" id="KW-1185">Reference proteome</keyword>
<keyword evidence="7 10" id="KW-0564">Palmitate</keyword>
<dbReference type="Gene3D" id="2.20.200.10">
    <property type="entry name" value="Outer membrane efflux proteins (OEP)"/>
    <property type="match status" value="1"/>
</dbReference>
<dbReference type="Pfam" id="PF02321">
    <property type="entry name" value="OEP"/>
    <property type="match status" value="2"/>
</dbReference>
<dbReference type="AlphaFoldDB" id="A0A378LWW9"/>
<sequence>MYFNKKYCYITSFYIERISILRSLFVSCFLFTFALTGCSLFGEIHTPTQPINPVDLTTKFSFKYPQQSKSTYYFKQFKDPQLDQLIAVALADAPNMRIARARIARMQQLTKIAYSSLWPFIGASGYVEKAYFPIHGHLPPPINSVKINQATIADVGLKFNYELDFWGKNRENIASRLNETVAAQMDLAHTQLVLSAAVATTYFEVQNSMLQYRLAQENSRLLRELADIIVARERQGIESNIPVRTALANAQAAVLSIEDYRRAQMQARHQLAVLMGKNPLNTQIDTAPFLYDKNQLKLPEILPANLLAQRPDIIATRALTEAAAHQVNVAKTAFFPNINLKGLLSIQSFYFNKAFNFWLENDNATAAFDLPIFDAGARKANLRANYAQYEVAVNQYNQTILNSLQQVGDQLSSFVTLDAQIKGQKQALYHFDSNYKSFRARYKQGIIDYIQVLEIKQLLVQQTAILHQLQNRQKQAYVGILTALGGAL</sequence>
<feature type="transmembrane region" description="Helical" evidence="11">
    <location>
        <begin position="20"/>
        <end position="42"/>
    </location>
</feature>
<accession>A0A378LWW9</accession>
<dbReference type="Gene3D" id="1.20.1600.10">
    <property type="entry name" value="Outer membrane efflux proteins (OEP)"/>
    <property type="match status" value="1"/>
</dbReference>
<dbReference type="InterPro" id="IPR010131">
    <property type="entry name" value="MdtP/NodT-like"/>
</dbReference>
<evidence type="ECO:0000256" key="8">
    <source>
        <dbReference type="ARBA" id="ARBA00023288"/>
    </source>
</evidence>
<evidence type="ECO:0000256" key="7">
    <source>
        <dbReference type="ARBA" id="ARBA00023139"/>
    </source>
</evidence>
<evidence type="ECO:0000256" key="5">
    <source>
        <dbReference type="ARBA" id="ARBA00022729"/>
    </source>
</evidence>
<gene>
    <name evidence="12" type="primary">oprM_5</name>
    <name evidence="12" type="ORF">NCTC11532_02569</name>
</gene>
<keyword evidence="4 10" id="KW-0812">Transmembrane</keyword>
<dbReference type="EMBL" id="UGPB01000001">
    <property type="protein sequence ID" value="STY30804.1"/>
    <property type="molecule type" value="Genomic_DNA"/>
</dbReference>
<reference evidence="12 13" key="1">
    <citation type="submission" date="2018-06" db="EMBL/GenBank/DDBJ databases">
        <authorList>
            <consortium name="Pathogen Informatics"/>
            <person name="Doyle S."/>
        </authorList>
    </citation>
    <scope>NUCLEOTIDE SEQUENCE [LARGE SCALE GENOMIC DNA]</scope>
    <source>
        <strain evidence="12 13">NCTC11532</strain>
    </source>
</reference>
<evidence type="ECO:0000256" key="3">
    <source>
        <dbReference type="ARBA" id="ARBA00022452"/>
    </source>
</evidence>
<comment type="similarity">
    <text evidence="2 10">Belongs to the outer membrane factor (OMF) (TC 1.B.17) family.</text>
</comment>
<evidence type="ECO:0000313" key="12">
    <source>
        <dbReference type="EMBL" id="STY30804.1"/>
    </source>
</evidence>
<evidence type="ECO:0000256" key="10">
    <source>
        <dbReference type="RuleBase" id="RU362097"/>
    </source>
</evidence>
<dbReference type="NCBIfam" id="TIGR01845">
    <property type="entry name" value="outer_NodT"/>
    <property type="match status" value="1"/>
</dbReference>
<comment type="function">
    <text evidence="9">Could be involved in resistance to puromycin, acriflavine and tetraphenylarsonium chloride.</text>
</comment>